<feature type="compositionally biased region" description="Basic residues" evidence="1">
    <location>
        <begin position="137"/>
        <end position="150"/>
    </location>
</feature>
<gene>
    <name evidence="2" type="ORF">PVAP13_8KG102201</name>
</gene>
<feature type="compositionally biased region" description="Low complexity" evidence="1">
    <location>
        <begin position="99"/>
        <end position="108"/>
    </location>
</feature>
<comment type="caution">
    <text evidence="2">The sequence shown here is derived from an EMBL/GenBank/DDBJ whole genome shotgun (WGS) entry which is preliminary data.</text>
</comment>
<reference evidence="2" key="1">
    <citation type="submission" date="2020-05" db="EMBL/GenBank/DDBJ databases">
        <title>WGS assembly of Panicum virgatum.</title>
        <authorList>
            <person name="Lovell J.T."/>
            <person name="Jenkins J."/>
            <person name="Shu S."/>
            <person name="Juenger T.E."/>
            <person name="Schmutz J."/>
        </authorList>
    </citation>
    <scope>NUCLEOTIDE SEQUENCE</scope>
    <source>
        <strain evidence="2">AP13</strain>
    </source>
</reference>
<organism evidence="2 3">
    <name type="scientific">Panicum virgatum</name>
    <name type="common">Blackwell switchgrass</name>
    <dbReference type="NCBI Taxonomy" id="38727"/>
    <lineage>
        <taxon>Eukaryota</taxon>
        <taxon>Viridiplantae</taxon>
        <taxon>Streptophyta</taxon>
        <taxon>Embryophyta</taxon>
        <taxon>Tracheophyta</taxon>
        <taxon>Spermatophyta</taxon>
        <taxon>Magnoliopsida</taxon>
        <taxon>Liliopsida</taxon>
        <taxon>Poales</taxon>
        <taxon>Poaceae</taxon>
        <taxon>PACMAD clade</taxon>
        <taxon>Panicoideae</taxon>
        <taxon>Panicodae</taxon>
        <taxon>Paniceae</taxon>
        <taxon>Panicinae</taxon>
        <taxon>Panicum</taxon>
        <taxon>Panicum sect. Hiantes</taxon>
    </lineage>
</organism>
<evidence type="ECO:0000313" key="3">
    <source>
        <dbReference type="Proteomes" id="UP000823388"/>
    </source>
</evidence>
<keyword evidence="3" id="KW-1185">Reference proteome</keyword>
<proteinExistence type="predicted"/>
<feature type="region of interest" description="Disordered" evidence="1">
    <location>
        <begin position="99"/>
        <end position="166"/>
    </location>
</feature>
<dbReference type="AlphaFoldDB" id="A0A8T0PIX5"/>
<dbReference type="EMBL" id="CM029051">
    <property type="protein sequence ID" value="KAG2561045.1"/>
    <property type="molecule type" value="Genomic_DNA"/>
</dbReference>
<evidence type="ECO:0000256" key="1">
    <source>
        <dbReference type="SAM" id="MobiDB-lite"/>
    </source>
</evidence>
<dbReference type="Proteomes" id="UP000823388">
    <property type="component" value="Chromosome 8K"/>
</dbReference>
<accession>A0A8T0PIX5</accession>
<evidence type="ECO:0000313" key="2">
    <source>
        <dbReference type="EMBL" id="KAG2561045.1"/>
    </source>
</evidence>
<sequence length="166" mass="17372">MTCGPHVIFSLLPLFSDHPLFSPAPPRLPLAASPSAVPQRCCRPHHPPLSSTSAGGLAPCPSHLSLPVGCLFLLLPLAADARLCGSAEVVVVAWDVVSSSPSKPAPASDMTRGPGQIASRTPISSPAAAMSAVAGSRRPHRPRDRARTTLHRQSPPTAPAWRRSRP</sequence>
<protein>
    <submittedName>
        <fullName evidence="2">Uncharacterized protein</fullName>
    </submittedName>
</protein>
<name>A0A8T0PIX5_PANVG</name>